<keyword evidence="2" id="KW-1185">Reference proteome</keyword>
<dbReference type="EMBL" id="JADGMS010000015">
    <property type="protein sequence ID" value="KAF9668243.1"/>
    <property type="molecule type" value="Genomic_DNA"/>
</dbReference>
<dbReference type="Proteomes" id="UP000657918">
    <property type="component" value="Unassembled WGS sequence"/>
</dbReference>
<sequence length="102" mass="11193">MELQRVTRLILCGLAAKSIFPLNTHTCVLALYEIAQVLLLKQNLATSPEAVIPFLPEMSKMVFIPACKTFKEDPLSLATVTALRTKLLQPGGAKNEAELLKD</sequence>
<accession>A0A835MSR9</accession>
<dbReference type="AlphaFoldDB" id="A0A835MSR9"/>
<comment type="caution">
    <text evidence="1">The sequence shown here is derived from an EMBL/GenBank/DDBJ whole genome shotgun (WGS) entry which is preliminary data.</text>
</comment>
<gene>
    <name evidence="1" type="ORF">SADUNF_Sadunf15G0108800</name>
</gene>
<protein>
    <submittedName>
        <fullName evidence="1">Uncharacterized protein</fullName>
    </submittedName>
</protein>
<reference evidence="1 2" key="1">
    <citation type="submission" date="2020-10" db="EMBL/GenBank/DDBJ databases">
        <title>Plant Genome Project.</title>
        <authorList>
            <person name="Zhang R.-G."/>
        </authorList>
    </citation>
    <scope>NUCLEOTIDE SEQUENCE [LARGE SCALE GENOMIC DNA]</scope>
    <source>
        <strain evidence="1">FAFU-HL-1</strain>
        <tissue evidence="1">Leaf</tissue>
    </source>
</reference>
<evidence type="ECO:0000313" key="1">
    <source>
        <dbReference type="EMBL" id="KAF9668243.1"/>
    </source>
</evidence>
<name>A0A835MSR9_9ROSI</name>
<organism evidence="1 2">
    <name type="scientific">Salix dunnii</name>
    <dbReference type="NCBI Taxonomy" id="1413687"/>
    <lineage>
        <taxon>Eukaryota</taxon>
        <taxon>Viridiplantae</taxon>
        <taxon>Streptophyta</taxon>
        <taxon>Embryophyta</taxon>
        <taxon>Tracheophyta</taxon>
        <taxon>Spermatophyta</taxon>
        <taxon>Magnoliopsida</taxon>
        <taxon>eudicotyledons</taxon>
        <taxon>Gunneridae</taxon>
        <taxon>Pentapetalae</taxon>
        <taxon>rosids</taxon>
        <taxon>fabids</taxon>
        <taxon>Malpighiales</taxon>
        <taxon>Salicaceae</taxon>
        <taxon>Saliceae</taxon>
        <taxon>Salix</taxon>
    </lineage>
</organism>
<proteinExistence type="predicted"/>
<evidence type="ECO:0000313" key="2">
    <source>
        <dbReference type="Proteomes" id="UP000657918"/>
    </source>
</evidence>